<comment type="caution">
    <text evidence="3">The sequence shown here is derived from an EMBL/GenBank/DDBJ whole genome shotgun (WGS) entry which is preliminary data.</text>
</comment>
<dbReference type="Pfam" id="PF07995">
    <property type="entry name" value="GSDH"/>
    <property type="match status" value="1"/>
</dbReference>
<organism evidence="3 4">
    <name type="scientific">Paenarthrobacter nicotinovorans</name>
    <name type="common">Arthrobacter nicotinovorans</name>
    <dbReference type="NCBI Taxonomy" id="29320"/>
    <lineage>
        <taxon>Bacteria</taxon>
        <taxon>Bacillati</taxon>
        <taxon>Actinomycetota</taxon>
        <taxon>Actinomycetes</taxon>
        <taxon>Micrococcales</taxon>
        <taxon>Micrococcaceae</taxon>
        <taxon>Paenarthrobacter</taxon>
    </lineage>
</organism>
<evidence type="ECO:0000259" key="2">
    <source>
        <dbReference type="Pfam" id="PF07995"/>
    </source>
</evidence>
<name>A0ABT9TKZ9_PAENI</name>
<feature type="region of interest" description="Disordered" evidence="1">
    <location>
        <begin position="65"/>
        <end position="91"/>
    </location>
</feature>
<dbReference type="PANTHER" id="PTHR19328">
    <property type="entry name" value="HEDGEHOG-INTERACTING PROTEIN"/>
    <property type="match status" value="1"/>
</dbReference>
<evidence type="ECO:0000313" key="4">
    <source>
        <dbReference type="Proteomes" id="UP001244563"/>
    </source>
</evidence>
<gene>
    <name evidence="3" type="ORF">J2T10_000916</name>
</gene>
<keyword evidence="4" id="KW-1185">Reference proteome</keyword>
<dbReference type="Gene3D" id="2.120.10.30">
    <property type="entry name" value="TolB, C-terminal domain"/>
    <property type="match status" value="1"/>
</dbReference>
<dbReference type="InterPro" id="IPR011042">
    <property type="entry name" value="6-blade_b-propeller_TolB-like"/>
</dbReference>
<protein>
    <submittedName>
        <fullName evidence="3">Glucose/arabinose dehydrogenase</fullName>
    </submittedName>
</protein>
<dbReference type="Proteomes" id="UP001244563">
    <property type="component" value="Unassembled WGS sequence"/>
</dbReference>
<feature type="domain" description="Glucose/Sorbosone dehydrogenase" evidence="2">
    <location>
        <begin position="103"/>
        <end position="399"/>
    </location>
</feature>
<feature type="compositionally biased region" description="Low complexity" evidence="1">
    <location>
        <begin position="65"/>
        <end position="75"/>
    </location>
</feature>
<dbReference type="InterPro" id="IPR011041">
    <property type="entry name" value="Quinoprot_gluc/sorb_DH_b-prop"/>
</dbReference>
<reference evidence="3 4" key="1">
    <citation type="submission" date="2023-07" db="EMBL/GenBank/DDBJ databases">
        <title>Sorghum-associated microbial communities from plants grown in Nebraska, USA.</title>
        <authorList>
            <person name="Schachtman D."/>
        </authorList>
    </citation>
    <scope>NUCLEOTIDE SEQUENCE [LARGE SCALE GENOMIC DNA]</scope>
    <source>
        <strain evidence="3 4">CC523</strain>
    </source>
</reference>
<dbReference type="InterPro" id="IPR012938">
    <property type="entry name" value="Glc/Sorbosone_DH"/>
</dbReference>
<feature type="compositionally biased region" description="Polar residues" evidence="1">
    <location>
        <begin position="77"/>
        <end position="86"/>
    </location>
</feature>
<proteinExistence type="predicted"/>
<evidence type="ECO:0000313" key="3">
    <source>
        <dbReference type="EMBL" id="MDQ0101297.1"/>
    </source>
</evidence>
<feature type="region of interest" description="Disordered" evidence="1">
    <location>
        <begin position="1"/>
        <end position="38"/>
    </location>
</feature>
<dbReference type="EMBL" id="JAUSSW010000001">
    <property type="protein sequence ID" value="MDQ0101297.1"/>
    <property type="molecule type" value="Genomic_DNA"/>
</dbReference>
<evidence type="ECO:0000256" key="1">
    <source>
        <dbReference type="SAM" id="MobiDB-lite"/>
    </source>
</evidence>
<sequence>MLRQPDSVRPGAAGTDPAIRNPSRQEQHTAMGHQGAGKGFTGGQRLVAAGHALVLAVALSACTGGTSSPGTAATPNPAGSGSSRTGQAAPPAPEVLQKLDVGLQLPWSVVFLPDGTAVVSERDSARLVGIRDGRATPIAEVPGVVPGGEGGLLGLAVSPSFVSDRWLYAYLTSETDNRIVRMQLKEDADGPSGLGTPEVIFPGIPKASTHNGGRIRFGPDGMLYVGTGDSQRREQPQDTDALGGKILRLTPEGRPAPGNPFGDNPVYSYGHRNVQGLAWDAEGRLWASEFGPDVDDELNLILPGGNYGWPLVTGAPGRSGLTDAKVVWPSTSEASPSGLEIINGVAYTGALRGQRLWAVPLDGPTAGTPVAYFTGGYGRLRDVARAPNGDLWVLSNNKNPDFALILRSQP</sequence>
<dbReference type="PANTHER" id="PTHR19328:SF13">
    <property type="entry name" value="HIPL1 PROTEIN"/>
    <property type="match status" value="1"/>
</dbReference>
<accession>A0ABT9TKZ9</accession>
<dbReference type="SUPFAM" id="SSF50952">
    <property type="entry name" value="Soluble quinoprotein glucose dehydrogenase"/>
    <property type="match status" value="1"/>
</dbReference>